<keyword evidence="7" id="KW-0692">RNA repair</keyword>
<evidence type="ECO:0000256" key="2">
    <source>
        <dbReference type="ARBA" id="ARBA00022679"/>
    </source>
</evidence>
<evidence type="ECO:0000256" key="1">
    <source>
        <dbReference type="ARBA" id="ARBA00001946"/>
    </source>
</evidence>
<keyword evidence="5" id="KW-0479">Metal-binding</keyword>
<evidence type="ECO:0008006" key="16">
    <source>
        <dbReference type="Google" id="ProtNLM"/>
    </source>
</evidence>
<dbReference type="AlphaFoldDB" id="A0A0M5KRJ6"/>
<keyword evidence="6" id="KW-0547">Nucleotide-binding</keyword>
<dbReference type="OrthoDB" id="9805698at2"/>
<comment type="similarity">
    <text evidence="11">Belongs to the tRNA nucleotidyltransferase/poly(A) polymerase family.</text>
</comment>
<sequence>MKEFLVGGAIRDRILGIANESTEKDFVVVGSSPEEMSSLGFRQVGKEFPVFLHPETKDEYALARIERKIGRGYKGFAFDTANSVTLEQDLSRRDLTINAIAQNKDGTGEYIDPFDGIEDLKQKKLRHVSDAFTEDPVRVLRTARFASRFDYLGFTVDPKTLDLMRKMVTSGEVDALTPERVFKEISLSMESKSPSVFFELLMESGAYQRLFPMLEVVQNQNFQMLDVPDQNPEVNFALWLSNQSSTNIDLLCEHLKCPKDFQQIAELVSTWHQFASEFLNHSPQDVLNFFLKSDGLRRQKRFEIILTVFDNLGINTDQIVQLQVLLNSIKISDLKNLNIAQELLEERLSVITRFLKSAK</sequence>
<evidence type="ECO:0000313" key="14">
    <source>
        <dbReference type="EMBL" id="ALE01410.1"/>
    </source>
</evidence>
<dbReference type="Gene3D" id="3.30.460.10">
    <property type="entry name" value="Beta Polymerase, domain 2"/>
    <property type="match status" value="1"/>
</dbReference>
<dbReference type="Pfam" id="PF12627">
    <property type="entry name" value="PolyA_pol_RNAbd"/>
    <property type="match status" value="1"/>
</dbReference>
<evidence type="ECO:0000256" key="6">
    <source>
        <dbReference type="ARBA" id="ARBA00022741"/>
    </source>
</evidence>
<organism evidence="14 15">
    <name type="scientific">Candidatus Pseudothioglobus singularis PS1</name>
    <dbReference type="NCBI Taxonomy" id="1125411"/>
    <lineage>
        <taxon>Bacteria</taxon>
        <taxon>Pseudomonadati</taxon>
        <taxon>Pseudomonadota</taxon>
        <taxon>Gammaproteobacteria</taxon>
        <taxon>Candidatus Pseudothioglobaceae</taxon>
        <taxon>Candidatus Pseudothioglobus</taxon>
    </lineage>
</organism>
<feature type="domain" description="Poly A polymerase head" evidence="12">
    <location>
        <begin position="4"/>
        <end position="126"/>
    </location>
</feature>
<keyword evidence="4" id="KW-0548">Nucleotidyltransferase</keyword>
<dbReference type="InterPro" id="IPR032828">
    <property type="entry name" value="PolyA_RNA-bd"/>
</dbReference>
<dbReference type="RefSeq" id="WP_053819663.1">
    <property type="nucleotide sequence ID" value="NZ_CP006911.1"/>
</dbReference>
<evidence type="ECO:0000313" key="15">
    <source>
        <dbReference type="Proteomes" id="UP000068905"/>
    </source>
</evidence>
<dbReference type="PANTHER" id="PTHR47545">
    <property type="entry name" value="MULTIFUNCTIONAL CCA PROTEIN"/>
    <property type="match status" value="1"/>
</dbReference>
<dbReference type="Pfam" id="PF01743">
    <property type="entry name" value="PolyA_pol"/>
    <property type="match status" value="1"/>
</dbReference>
<evidence type="ECO:0000256" key="5">
    <source>
        <dbReference type="ARBA" id="ARBA00022723"/>
    </source>
</evidence>
<keyword evidence="15" id="KW-1185">Reference proteome</keyword>
<name>A0A0M5KRJ6_9GAMM</name>
<dbReference type="GO" id="GO:0001680">
    <property type="term" value="P:tRNA 3'-terminal CCA addition"/>
    <property type="evidence" value="ECO:0007669"/>
    <property type="project" value="InterPro"/>
</dbReference>
<keyword evidence="8" id="KW-0067">ATP-binding</keyword>
<accession>A0A0M5KRJ6</accession>
<evidence type="ECO:0000256" key="11">
    <source>
        <dbReference type="RuleBase" id="RU003953"/>
    </source>
</evidence>
<evidence type="ECO:0000256" key="3">
    <source>
        <dbReference type="ARBA" id="ARBA00022694"/>
    </source>
</evidence>
<dbReference type="PATRIC" id="fig|1125411.7.peg.310"/>
<evidence type="ECO:0000259" key="13">
    <source>
        <dbReference type="Pfam" id="PF12627"/>
    </source>
</evidence>
<dbReference type="GO" id="GO:0004810">
    <property type="term" value="F:CCA tRNA nucleotidyltransferase activity"/>
    <property type="evidence" value="ECO:0007669"/>
    <property type="project" value="InterPro"/>
</dbReference>
<dbReference type="GO" id="GO:0005524">
    <property type="term" value="F:ATP binding"/>
    <property type="evidence" value="ECO:0007669"/>
    <property type="project" value="UniProtKB-KW"/>
</dbReference>
<dbReference type="GO" id="GO:0003723">
    <property type="term" value="F:RNA binding"/>
    <property type="evidence" value="ECO:0007669"/>
    <property type="project" value="UniProtKB-KW"/>
</dbReference>
<dbReference type="InterPro" id="IPR043519">
    <property type="entry name" value="NT_sf"/>
</dbReference>
<dbReference type="Proteomes" id="UP000068905">
    <property type="component" value="Chromosome"/>
</dbReference>
<reference evidence="14 15" key="1">
    <citation type="journal article" date="2015" name="Genome Announc.">
        <title>Genome Sequence of 'Candidatus Thioglobus singularis' Strain PS1, a Mixotroph from the SUP05 Clade of Marine Gammaproteobacteria.</title>
        <authorList>
            <person name="Marshall K.T."/>
            <person name="Morris R.M."/>
        </authorList>
    </citation>
    <scope>NUCLEOTIDE SEQUENCE [LARGE SCALE GENOMIC DNA]</scope>
    <source>
        <strain evidence="14 15">PS1</strain>
    </source>
</reference>
<dbReference type="GO" id="GO:0042245">
    <property type="term" value="P:RNA repair"/>
    <property type="evidence" value="ECO:0007669"/>
    <property type="project" value="UniProtKB-KW"/>
</dbReference>
<dbReference type="Gene3D" id="1.10.3090.10">
    <property type="entry name" value="cca-adding enzyme, domain 2"/>
    <property type="match status" value="1"/>
</dbReference>
<evidence type="ECO:0000256" key="8">
    <source>
        <dbReference type="ARBA" id="ARBA00022840"/>
    </source>
</evidence>
<keyword evidence="9" id="KW-0460">Magnesium</keyword>
<dbReference type="InterPro" id="IPR012006">
    <property type="entry name" value="CCA_bact"/>
</dbReference>
<feature type="domain" description="tRNA nucleotidyltransferase/poly(A) polymerase RNA and SrmB- binding" evidence="13">
    <location>
        <begin position="153"/>
        <end position="215"/>
    </location>
</feature>
<keyword evidence="2 11" id="KW-0808">Transferase</keyword>
<keyword evidence="10 11" id="KW-0694">RNA-binding</keyword>
<dbReference type="InterPro" id="IPR002646">
    <property type="entry name" value="PolA_pol_head_dom"/>
</dbReference>
<proteinExistence type="inferred from homology"/>
<comment type="cofactor">
    <cofactor evidence="1">
        <name>Mg(2+)</name>
        <dbReference type="ChEBI" id="CHEBI:18420"/>
    </cofactor>
</comment>
<evidence type="ECO:0000259" key="12">
    <source>
        <dbReference type="Pfam" id="PF01743"/>
    </source>
</evidence>
<dbReference type="SUPFAM" id="SSF81891">
    <property type="entry name" value="Poly A polymerase C-terminal region-like"/>
    <property type="match status" value="1"/>
</dbReference>
<dbReference type="STRING" id="1125411.W908_01575"/>
<protein>
    <recommendedName>
        <fullName evidence="16">Polynucleotide adenylyltransferase</fullName>
    </recommendedName>
</protein>
<evidence type="ECO:0000256" key="4">
    <source>
        <dbReference type="ARBA" id="ARBA00022695"/>
    </source>
</evidence>
<gene>
    <name evidence="14" type="ORF">W908_01575</name>
</gene>
<keyword evidence="3" id="KW-0819">tRNA processing</keyword>
<evidence type="ECO:0000256" key="10">
    <source>
        <dbReference type="ARBA" id="ARBA00022884"/>
    </source>
</evidence>
<dbReference type="KEGG" id="tsn:W908_01575"/>
<dbReference type="PIRSF" id="PIRSF000813">
    <property type="entry name" value="CCA_bact"/>
    <property type="match status" value="1"/>
</dbReference>
<evidence type="ECO:0000256" key="9">
    <source>
        <dbReference type="ARBA" id="ARBA00022842"/>
    </source>
</evidence>
<evidence type="ECO:0000256" key="7">
    <source>
        <dbReference type="ARBA" id="ARBA00022800"/>
    </source>
</evidence>
<dbReference type="PANTHER" id="PTHR47545:SF1">
    <property type="entry name" value="MULTIFUNCTIONAL CCA PROTEIN"/>
    <property type="match status" value="1"/>
</dbReference>
<dbReference type="InterPro" id="IPR050124">
    <property type="entry name" value="tRNA_CCA-adding_enzyme"/>
</dbReference>
<dbReference type="SUPFAM" id="SSF81301">
    <property type="entry name" value="Nucleotidyltransferase"/>
    <property type="match status" value="1"/>
</dbReference>
<dbReference type="EMBL" id="CP006911">
    <property type="protein sequence ID" value="ALE01410.1"/>
    <property type="molecule type" value="Genomic_DNA"/>
</dbReference>
<dbReference type="GO" id="GO:0046872">
    <property type="term" value="F:metal ion binding"/>
    <property type="evidence" value="ECO:0007669"/>
    <property type="project" value="UniProtKB-KW"/>
</dbReference>